<dbReference type="AlphaFoldDB" id="A0A1G7N6M0"/>
<keyword evidence="4" id="KW-1185">Reference proteome</keyword>
<evidence type="ECO:0000313" key="4">
    <source>
        <dbReference type="Proteomes" id="UP000199072"/>
    </source>
</evidence>
<dbReference type="EMBL" id="FNAI01000025">
    <property type="protein sequence ID" value="SDF69705.1"/>
    <property type="molecule type" value="Genomic_DNA"/>
</dbReference>
<dbReference type="NCBIfam" id="TIGR03779">
    <property type="entry name" value="Bac_Flav_CT_M"/>
    <property type="match status" value="1"/>
</dbReference>
<reference evidence="3 4" key="1">
    <citation type="submission" date="2016-10" db="EMBL/GenBank/DDBJ databases">
        <authorList>
            <person name="de Groot N.N."/>
        </authorList>
    </citation>
    <scope>NUCLEOTIDE SEQUENCE [LARGE SCALE GENOMIC DNA]</scope>
    <source>
        <strain evidence="3 4">47C3B</strain>
    </source>
</reference>
<dbReference type="InterPro" id="IPR022187">
    <property type="entry name" value="Conjug_transposon_TraM"/>
</dbReference>
<dbReference type="Proteomes" id="UP000199072">
    <property type="component" value="Unassembled WGS sequence"/>
</dbReference>
<dbReference type="STRING" id="1391627.SAMN05216464_1257"/>
<proteinExistence type="predicted"/>
<name>A0A1G7N6M0_9SPHI</name>
<dbReference type="RefSeq" id="WP_091157236.1">
    <property type="nucleotide sequence ID" value="NZ_FNAI01000025.1"/>
</dbReference>
<feature type="region of interest" description="Disordered" evidence="1">
    <location>
        <begin position="115"/>
        <end position="142"/>
    </location>
</feature>
<evidence type="ECO:0000313" key="3">
    <source>
        <dbReference type="EMBL" id="SDF69705.1"/>
    </source>
</evidence>
<evidence type="ECO:0000259" key="2">
    <source>
        <dbReference type="Pfam" id="PF12508"/>
    </source>
</evidence>
<dbReference type="InterPro" id="IPR055407">
    <property type="entry name" value="TraM_C"/>
</dbReference>
<protein>
    <submittedName>
        <fullName evidence="3">Bacteroides conjugative transposon TraM protein</fullName>
    </submittedName>
</protein>
<dbReference type="Pfam" id="PF12508">
    <property type="entry name" value="Transposon_TraM"/>
    <property type="match status" value="1"/>
</dbReference>
<evidence type="ECO:0000256" key="1">
    <source>
        <dbReference type="SAM" id="MobiDB-lite"/>
    </source>
</evidence>
<organism evidence="3 4">
    <name type="scientific">Mucilaginibacter pineti</name>
    <dbReference type="NCBI Taxonomy" id="1391627"/>
    <lineage>
        <taxon>Bacteria</taxon>
        <taxon>Pseudomonadati</taxon>
        <taxon>Bacteroidota</taxon>
        <taxon>Sphingobacteriia</taxon>
        <taxon>Sphingobacteriales</taxon>
        <taxon>Sphingobacteriaceae</taxon>
        <taxon>Mucilaginibacter</taxon>
    </lineage>
</organism>
<sequence length="405" mass="44887">MKINFKQPKYILPLILLPFLCLFFFVYHSSQSKKQVQVKKAPGMQDNVGAVSAAVQQKELSDKLDAYRNTYKQADGYTALAPIGEEKSTNAGFGNQYSSREKRLLDSVDQAMKQKYHSGTDPSGNNGAPLPYTSPPPLRHNNQFKEDKALAQALANLSGQPHTPPKSSAPVRQKDPMELFKAQMAYADSMSRANDPAYKAEQQKKAAIAALEATRSQQPKLAVSKADDLPDDFNTIYAHKTEGFIMAIIDENLTGYAGSRIRLRLLEDIRAGHTLVKRGTYLYALINGFSQQRVTLVVPSIMYGTQVLPVKLEVYDQDGLPGLYVPESAFRDFTKDLSGNSMQGINIQSGSADGNQFLMSTLDKMFQSTSSAIASAIRKNKAKIKYNSYIYLIDPQALQNAQKNY</sequence>
<accession>A0A1G7N6M0</accession>
<dbReference type="OrthoDB" id="1453786at2"/>
<feature type="domain" description="Conjugative transposon TraM C-terminal" evidence="2">
    <location>
        <begin position="245"/>
        <end position="392"/>
    </location>
</feature>
<gene>
    <name evidence="3" type="ORF">SAMN05216464_1257</name>
</gene>